<dbReference type="GO" id="GO:0004357">
    <property type="term" value="F:glutamate-cysteine ligase activity"/>
    <property type="evidence" value="ECO:0007669"/>
    <property type="project" value="UniProtKB-UniRule"/>
</dbReference>
<dbReference type="EMBL" id="QFMX01000008">
    <property type="protein sequence ID" value="PZO73514.1"/>
    <property type="molecule type" value="Genomic_DNA"/>
</dbReference>
<evidence type="ECO:0000313" key="12">
    <source>
        <dbReference type="EMBL" id="PZO73514.1"/>
    </source>
</evidence>
<keyword evidence="8" id="KW-0809">Transit peptide</keyword>
<comment type="caution">
    <text evidence="12">The sequence shown here is derived from an EMBL/GenBank/DDBJ whole genome shotgun (WGS) entry which is preliminary data.</text>
</comment>
<feature type="disulfide bond" evidence="11">
    <location>
        <begin position="114"/>
        <end position="334"/>
    </location>
</feature>
<dbReference type="InterPro" id="IPR014746">
    <property type="entry name" value="Gln_synth/guanido_kin_cat_dom"/>
</dbReference>
<evidence type="ECO:0000256" key="8">
    <source>
        <dbReference type="ARBA" id="ARBA00022946"/>
    </source>
</evidence>
<organism evidence="12 13">
    <name type="scientific">Sphingomonas taxi</name>
    <dbReference type="NCBI Taxonomy" id="1549858"/>
    <lineage>
        <taxon>Bacteria</taxon>
        <taxon>Pseudomonadati</taxon>
        <taxon>Pseudomonadota</taxon>
        <taxon>Alphaproteobacteria</taxon>
        <taxon>Sphingomonadales</taxon>
        <taxon>Sphingomonadaceae</taxon>
        <taxon>Sphingomonas</taxon>
    </lineage>
</organism>
<dbReference type="AlphaFoldDB" id="A0A2W4YUV6"/>
<dbReference type="Pfam" id="PF04107">
    <property type="entry name" value="GCS2"/>
    <property type="match status" value="1"/>
</dbReference>
<gene>
    <name evidence="12" type="ORF">DI640_10585</name>
</gene>
<evidence type="ECO:0000256" key="4">
    <source>
        <dbReference type="ARBA" id="ARBA00022598"/>
    </source>
</evidence>
<comment type="function">
    <text evidence="10">Catalyzes the synthesis of gamma-glutamylcysteine (gamma-GC).</text>
</comment>
<sequence length="457" mass="50192">MTTNSSPPKTSPTIESRDQLIASFAVGEKPKDAWRIGTEHEKFVYANGDHHAPSYDEPGGIRALLGELEQYGWKPVMEGGNAIAMSGPDGSISLEPAGQFELSGAPLDSLHETCAETGRHLEQVKAAGEKLGIGFLGLGMWPDKMRAELPIMPKGRYAIMLRHMPRVGSMGLDMMLRTCTIQVNLDYASEADMVKKFRVGLALQPLATALFANSPFTEGKPNGMLSYRSHIWSDTDPHRTGMLPFVFEDGFGYERYAEYALDVPMYFVYREGKYIDAAGLSFRDFLKGELSILPGEKPTLDDWTDHLSTAFPEVRLKTFLEMRGADGGPWNRICALPALWVGLLYDQGALDAAWDLVKDWTIDERQALRDSVPKLGLDAPIAGGGKLRDIAGQALDIAGAGLTARARFNRAGDNESGFLDPLREIVRSGKVPAEVLLEKYHGVWGGDVSKVYDESSF</sequence>
<evidence type="ECO:0000256" key="5">
    <source>
        <dbReference type="ARBA" id="ARBA00022684"/>
    </source>
</evidence>
<proteinExistence type="inferred from homology"/>
<comment type="catalytic activity">
    <reaction evidence="10">
        <text>L-cysteine + L-glutamate + ATP = gamma-L-glutamyl-L-cysteine + ADP + phosphate + H(+)</text>
        <dbReference type="Rhea" id="RHEA:13285"/>
        <dbReference type="ChEBI" id="CHEBI:15378"/>
        <dbReference type="ChEBI" id="CHEBI:29985"/>
        <dbReference type="ChEBI" id="CHEBI:30616"/>
        <dbReference type="ChEBI" id="CHEBI:35235"/>
        <dbReference type="ChEBI" id="CHEBI:43474"/>
        <dbReference type="ChEBI" id="CHEBI:58173"/>
        <dbReference type="ChEBI" id="CHEBI:456216"/>
        <dbReference type="EC" id="6.3.2.2"/>
    </reaction>
</comment>
<dbReference type="InterPro" id="IPR006336">
    <property type="entry name" value="GCS2"/>
</dbReference>
<evidence type="ECO:0000256" key="7">
    <source>
        <dbReference type="ARBA" id="ARBA00022840"/>
    </source>
</evidence>
<dbReference type="Gene3D" id="3.30.590.20">
    <property type="match status" value="1"/>
</dbReference>
<comment type="pathway">
    <text evidence="1">Sulfur metabolism; glutathione biosynthesis; glutathione from L-cysteine and L-glutamate: step 1/2.</text>
</comment>
<dbReference type="SUPFAM" id="SSF55931">
    <property type="entry name" value="Glutamine synthetase/guanido kinase"/>
    <property type="match status" value="1"/>
</dbReference>
<name>A0A2W4YUV6_9SPHN</name>
<dbReference type="NCBIfam" id="TIGR01436">
    <property type="entry name" value="glu_cys_lig_pln"/>
    <property type="match status" value="1"/>
</dbReference>
<evidence type="ECO:0000256" key="2">
    <source>
        <dbReference type="ARBA" id="ARBA00010253"/>
    </source>
</evidence>
<evidence type="ECO:0000256" key="11">
    <source>
        <dbReference type="PIRSR" id="PIRSR017901-50"/>
    </source>
</evidence>
<protein>
    <recommendedName>
        <fullName evidence="10">Glutamate--cysteine ligase</fullName>
        <ecNumber evidence="10">6.3.2.2</ecNumber>
    </recommendedName>
</protein>
<evidence type="ECO:0000256" key="10">
    <source>
        <dbReference type="PIRNR" id="PIRNR017901"/>
    </source>
</evidence>
<keyword evidence="6 10" id="KW-0547">Nucleotide-binding</keyword>
<dbReference type="PANTHER" id="PTHR34378:SF1">
    <property type="entry name" value="GLUTAMATE--CYSTEINE LIGASE, CHLOROPLASTIC"/>
    <property type="match status" value="1"/>
</dbReference>
<evidence type="ECO:0000256" key="6">
    <source>
        <dbReference type="ARBA" id="ARBA00022741"/>
    </source>
</evidence>
<comment type="subunit">
    <text evidence="3">Homodimer or monomer when oxidized or reduced, respectively.</text>
</comment>
<evidence type="ECO:0000256" key="3">
    <source>
        <dbReference type="ARBA" id="ARBA00011153"/>
    </source>
</evidence>
<dbReference type="GO" id="GO:0006750">
    <property type="term" value="P:glutathione biosynthetic process"/>
    <property type="evidence" value="ECO:0007669"/>
    <property type="project" value="UniProtKB-UniRule"/>
</dbReference>
<dbReference type="PANTHER" id="PTHR34378">
    <property type="entry name" value="GLUTAMATE--CYSTEINE LIGASE, CHLOROPLASTIC"/>
    <property type="match status" value="1"/>
</dbReference>
<dbReference type="InterPro" id="IPR011556">
    <property type="entry name" value="Glut_cys_lig_pln_type"/>
</dbReference>
<dbReference type="EC" id="6.3.2.2" evidence="10"/>
<keyword evidence="4 10" id="KW-0436">Ligase</keyword>
<dbReference type="Proteomes" id="UP000249555">
    <property type="component" value="Unassembled WGS sequence"/>
</dbReference>
<comment type="similarity">
    <text evidence="2">Belongs to the carboxylate-amine ligase family. Glutamate--cysteine ligase type 2 subfamily.</text>
</comment>
<accession>A0A2W4YUV6</accession>
<keyword evidence="7 10" id="KW-0067">ATP-binding</keyword>
<keyword evidence="9 11" id="KW-1015">Disulfide bond</keyword>
<evidence type="ECO:0000256" key="1">
    <source>
        <dbReference type="ARBA" id="ARBA00005006"/>
    </source>
</evidence>
<dbReference type="PIRSF" id="PIRSF017901">
    <property type="entry name" value="GCL"/>
    <property type="match status" value="1"/>
</dbReference>
<comment type="similarity">
    <text evidence="10">Belongs to the glutamate--cysteine ligase type 2 family. EgtA subfamily.</text>
</comment>
<dbReference type="GO" id="GO:0005524">
    <property type="term" value="F:ATP binding"/>
    <property type="evidence" value="ECO:0007669"/>
    <property type="project" value="UniProtKB-UniRule"/>
</dbReference>
<evidence type="ECO:0000256" key="9">
    <source>
        <dbReference type="ARBA" id="ARBA00023157"/>
    </source>
</evidence>
<keyword evidence="5" id="KW-0317">Glutathione biosynthesis</keyword>
<evidence type="ECO:0000313" key="13">
    <source>
        <dbReference type="Proteomes" id="UP000249555"/>
    </source>
</evidence>
<reference evidence="12 13" key="1">
    <citation type="submission" date="2017-08" db="EMBL/GenBank/DDBJ databases">
        <title>Infants hospitalized years apart are colonized by the same room-sourced microbial strains.</title>
        <authorList>
            <person name="Brooks B."/>
            <person name="Olm M.R."/>
            <person name="Firek B.A."/>
            <person name="Baker R."/>
            <person name="Thomas B.C."/>
            <person name="Morowitz M.J."/>
            <person name="Banfield J.F."/>
        </authorList>
    </citation>
    <scope>NUCLEOTIDE SEQUENCE [LARGE SCALE GENOMIC DNA]</scope>
    <source>
        <strain evidence="12">S2_018_000_R3_119</strain>
    </source>
</reference>
<dbReference type="InterPro" id="IPR035434">
    <property type="entry name" value="GCL_bact_plant"/>
</dbReference>